<organism evidence="5 6">
    <name type="scientific">Caproiciproducens galactitolivorans</name>
    <dbReference type="NCBI Taxonomy" id="642589"/>
    <lineage>
        <taxon>Bacteria</taxon>
        <taxon>Bacillati</taxon>
        <taxon>Bacillota</taxon>
        <taxon>Clostridia</taxon>
        <taxon>Eubacteriales</taxon>
        <taxon>Acutalibacteraceae</taxon>
        <taxon>Caproiciproducens</taxon>
    </lineage>
</organism>
<evidence type="ECO:0000313" key="6">
    <source>
        <dbReference type="Proteomes" id="UP001082703"/>
    </source>
</evidence>
<dbReference type="GO" id="GO:0006508">
    <property type="term" value="P:proteolysis"/>
    <property type="evidence" value="ECO:0007669"/>
    <property type="project" value="UniProtKB-KW"/>
</dbReference>
<dbReference type="PRINTS" id="PR00446">
    <property type="entry name" value="HYDRGNUPTAKE"/>
</dbReference>
<dbReference type="NCBIfam" id="TIGR00072">
    <property type="entry name" value="hydrog_prot"/>
    <property type="match status" value="1"/>
</dbReference>
<dbReference type="PANTHER" id="PTHR30302">
    <property type="entry name" value="HYDROGENASE 1 MATURATION PROTEASE"/>
    <property type="match status" value="1"/>
</dbReference>
<reference evidence="5 6" key="1">
    <citation type="submission" date="2022-11" db="EMBL/GenBank/DDBJ databases">
        <authorList>
            <person name="Caiyu Z."/>
        </authorList>
    </citation>
    <scope>NUCLEOTIDE SEQUENCE [LARGE SCALE GENOMIC DNA]</scope>
    <source>
        <strain evidence="5 6">YR-4</strain>
    </source>
</reference>
<dbReference type="InterPro" id="IPR023430">
    <property type="entry name" value="Pept_HybD-like_dom_sf"/>
</dbReference>
<keyword evidence="6" id="KW-1185">Reference proteome</keyword>
<dbReference type="GO" id="GO:0008233">
    <property type="term" value="F:peptidase activity"/>
    <property type="evidence" value="ECO:0007669"/>
    <property type="project" value="UniProtKB-KW"/>
</dbReference>
<dbReference type="EMBL" id="JAPOHA010000005">
    <property type="protein sequence ID" value="MCY1713778.1"/>
    <property type="molecule type" value="Genomic_DNA"/>
</dbReference>
<evidence type="ECO:0000256" key="2">
    <source>
        <dbReference type="ARBA" id="ARBA00022670"/>
    </source>
</evidence>
<gene>
    <name evidence="5" type="ORF">OUY18_05880</name>
</gene>
<dbReference type="InterPro" id="IPR000671">
    <property type="entry name" value="Peptidase_A31"/>
</dbReference>
<keyword evidence="2 5" id="KW-0645">Protease</keyword>
<dbReference type="Gene3D" id="3.40.50.1450">
    <property type="entry name" value="HybD-like"/>
    <property type="match status" value="1"/>
</dbReference>
<evidence type="ECO:0000256" key="1">
    <source>
        <dbReference type="ARBA" id="ARBA00006814"/>
    </source>
</evidence>
<comment type="caution">
    <text evidence="5">The sequence shown here is derived from an EMBL/GenBank/DDBJ whole genome shotgun (WGS) entry which is preliminary data.</text>
</comment>
<comment type="similarity">
    <text evidence="1">Belongs to the peptidase A31 family.</text>
</comment>
<evidence type="ECO:0000256" key="4">
    <source>
        <dbReference type="ARBA" id="ARBA00022801"/>
    </source>
</evidence>
<dbReference type="SUPFAM" id="SSF53163">
    <property type="entry name" value="HybD-like"/>
    <property type="match status" value="1"/>
</dbReference>
<sequence length="147" mass="16408">MSLITVIGVGNRLYCDDGIGNDVVEALAAKNPDNRISYVVGETDADWVIPFIKTKYVILIDAVKMGKTPGTIQHIPFDNKVTPFQNGISLHNCHLLNFLRLDFSGLIIGVEPYEISLKFGLSSPMKCNFDNIVFQSDKIIQNYMLEL</sequence>
<proteinExistence type="inferred from homology"/>
<keyword evidence="3" id="KW-0064">Aspartyl protease</keyword>
<evidence type="ECO:0000256" key="3">
    <source>
        <dbReference type="ARBA" id="ARBA00022750"/>
    </source>
</evidence>
<name>A0ABT4BSA5_9FIRM</name>
<dbReference type="Proteomes" id="UP001082703">
    <property type="component" value="Unassembled WGS sequence"/>
</dbReference>
<dbReference type="Pfam" id="PF01750">
    <property type="entry name" value="HycI"/>
    <property type="match status" value="1"/>
</dbReference>
<dbReference type="CDD" id="cd00518">
    <property type="entry name" value="H2MP"/>
    <property type="match status" value="1"/>
</dbReference>
<evidence type="ECO:0000313" key="5">
    <source>
        <dbReference type="EMBL" id="MCY1713778.1"/>
    </source>
</evidence>
<protein>
    <submittedName>
        <fullName evidence="5">Hydrogenase maturation protease</fullName>
    </submittedName>
</protein>
<dbReference type="PANTHER" id="PTHR30302:SF1">
    <property type="entry name" value="HYDROGENASE 2 MATURATION PROTEASE"/>
    <property type="match status" value="1"/>
</dbReference>
<keyword evidence="4" id="KW-0378">Hydrolase</keyword>
<accession>A0ABT4BSA5</accession>
<dbReference type="RefSeq" id="WP_268057811.1">
    <property type="nucleotide sequence ID" value="NZ_JAPOHA010000005.1"/>
</dbReference>